<protein>
    <submittedName>
        <fullName evidence="1">Uncharacterized protein</fullName>
    </submittedName>
</protein>
<comment type="caution">
    <text evidence="1">The sequence shown here is derived from an EMBL/GenBank/DDBJ whole genome shotgun (WGS) entry which is preliminary data.</text>
</comment>
<organism evidence="1 2">
    <name type="scientific">Saitozyma podzolica</name>
    <dbReference type="NCBI Taxonomy" id="1890683"/>
    <lineage>
        <taxon>Eukaryota</taxon>
        <taxon>Fungi</taxon>
        <taxon>Dikarya</taxon>
        <taxon>Basidiomycota</taxon>
        <taxon>Agaricomycotina</taxon>
        <taxon>Tremellomycetes</taxon>
        <taxon>Tremellales</taxon>
        <taxon>Trimorphomycetaceae</taxon>
        <taxon>Saitozyma</taxon>
    </lineage>
</organism>
<proteinExistence type="predicted"/>
<evidence type="ECO:0000313" key="2">
    <source>
        <dbReference type="Proteomes" id="UP000279259"/>
    </source>
</evidence>
<dbReference type="OrthoDB" id="10283012at2759"/>
<evidence type="ECO:0000313" key="1">
    <source>
        <dbReference type="EMBL" id="RSH88925.1"/>
    </source>
</evidence>
<name>A0A427YCQ8_9TREE</name>
<dbReference type="AlphaFoldDB" id="A0A427YCQ8"/>
<dbReference type="Proteomes" id="UP000279259">
    <property type="component" value="Unassembled WGS sequence"/>
</dbReference>
<reference evidence="1 2" key="1">
    <citation type="submission" date="2018-11" db="EMBL/GenBank/DDBJ databases">
        <title>Genome sequence of Saitozyma podzolica DSM 27192.</title>
        <authorList>
            <person name="Aliyu H."/>
            <person name="Gorte O."/>
            <person name="Ochsenreither K."/>
        </authorList>
    </citation>
    <scope>NUCLEOTIDE SEQUENCE [LARGE SCALE GENOMIC DNA]</scope>
    <source>
        <strain evidence="1 2">DSM 27192</strain>
    </source>
</reference>
<sequence length="117" mass="12895">MGVEPSDAKLKRYFARLQLEASRLAEEVNMSTFYTMDLLPEQAWERLKDTDTGLPPATYIESDSTFVISTPSDRGDAITQTTYKIEPPLLTGWSATAAAGARNLIFGMTLGTVDLDE</sequence>
<accession>A0A427YCQ8</accession>
<keyword evidence="2" id="KW-1185">Reference proteome</keyword>
<gene>
    <name evidence="1" type="ORF">EHS25_002587</name>
</gene>
<dbReference type="EMBL" id="RSCD01000015">
    <property type="protein sequence ID" value="RSH88925.1"/>
    <property type="molecule type" value="Genomic_DNA"/>
</dbReference>